<comment type="pathway">
    <text evidence="5">Amino-acid degradation; L-proline degradation into L-glutamate; L-glutamate from L-proline: step 1/2.</text>
</comment>
<evidence type="ECO:0000256" key="1">
    <source>
        <dbReference type="ARBA" id="ARBA00004786"/>
    </source>
</evidence>
<keyword evidence="3 5" id="KW-0520">NAD</keyword>
<keyword evidence="5" id="KW-0274">FAD</keyword>
<comment type="cofactor">
    <cofactor evidence="5">
        <name>FAD</name>
        <dbReference type="ChEBI" id="CHEBI:57692"/>
    </cofactor>
</comment>
<dbReference type="GO" id="GO:0009898">
    <property type="term" value="C:cytoplasmic side of plasma membrane"/>
    <property type="evidence" value="ECO:0007669"/>
    <property type="project" value="TreeGrafter"/>
</dbReference>
<evidence type="ECO:0000256" key="3">
    <source>
        <dbReference type="ARBA" id="ARBA00023027"/>
    </source>
</evidence>
<comment type="catalytic activity">
    <reaction evidence="5">
        <text>L-proline + a quinone = (S)-1-pyrroline-5-carboxylate + a quinol + H(+)</text>
        <dbReference type="Rhea" id="RHEA:23784"/>
        <dbReference type="ChEBI" id="CHEBI:15378"/>
        <dbReference type="ChEBI" id="CHEBI:17388"/>
        <dbReference type="ChEBI" id="CHEBI:24646"/>
        <dbReference type="ChEBI" id="CHEBI:60039"/>
        <dbReference type="ChEBI" id="CHEBI:132124"/>
        <dbReference type="EC" id="1.5.5.2"/>
    </reaction>
</comment>
<reference evidence="10 11" key="1">
    <citation type="submission" date="2020-08" db="EMBL/GenBank/DDBJ databases">
        <title>Genomic Encyclopedia of Type Strains, Phase III (KMG-III): the genomes of soil and plant-associated and newly described type strains.</title>
        <authorList>
            <person name="Whitman W."/>
        </authorList>
    </citation>
    <scope>NUCLEOTIDE SEQUENCE [LARGE SCALE GENOMIC DNA]</scope>
    <source>
        <strain evidence="10 11">CECT 8799</strain>
    </source>
</reference>
<keyword evidence="5" id="KW-0285">Flavoprotein</keyword>
<dbReference type="PANTHER" id="PTHR42862:SF1">
    <property type="entry name" value="DELTA-1-PYRROLINE-5-CARBOXYLATE DEHYDROGENASE 2, ISOFORM A-RELATED"/>
    <property type="match status" value="1"/>
</dbReference>
<evidence type="ECO:0000313" key="10">
    <source>
        <dbReference type="EMBL" id="MBB3063402.1"/>
    </source>
</evidence>
<dbReference type="RefSeq" id="WP_183463548.1">
    <property type="nucleotide sequence ID" value="NZ_JACHWZ010000030.1"/>
</dbReference>
<dbReference type="Proteomes" id="UP000535937">
    <property type="component" value="Unassembled WGS sequence"/>
</dbReference>
<dbReference type="GO" id="GO:0010133">
    <property type="term" value="P:L-proline catabolic process to L-glutamate"/>
    <property type="evidence" value="ECO:0007669"/>
    <property type="project" value="UniProtKB-UniRule"/>
</dbReference>
<dbReference type="Gene3D" id="3.40.309.10">
    <property type="entry name" value="Aldehyde Dehydrogenase, Chain A, domain 2"/>
    <property type="match status" value="1"/>
</dbReference>
<dbReference type="PANTHER" id="PTHR42862">
    <property type="entry name" value="DELTA-1-PYRROLINE-5-CARBOXYLATE DEHYDROGENASE 1, ISOFORM A-RELATED"/>
    <property type="match status" value="1"/>
</dbReference>
<dbReference type="Gene3D" id="3.40.605.10">
    <property type="entry name" value="Aldehyde Dehydrogenase, Chain A, domain 1"/>
    <property type="match status" value="1"/>
</dbReference>
<dbReference type="EMBL" id="JACHWZ010000030">
    <property type="protein sequence ID" value="MBB3063402.1"/>
    <property type="molecule type" value="Genomic_DNA"/>
</dbReference>
<dbReference type="InterPro" id="IPR029041">
    <property type="entry name" value="FAD-linked_oxidoreductase-like"/>
</dbReference>
<dbReference type="GO" id="GO:0003677">
    <property type="term" value="F:DNA binding"/>
    <property type="evidence" value="ECO:0007669"/>
    <property type="project" value="UniProtKB-KW"/>
</dbReference>
<dbReference type="NCBIfam" id="TIGR01238">
    <property type="entry name" value="D1pyr5carbox3"/>
    <property type="match status" value="1"/>
</dbReference>
<evidence type="ECO:0000313" key="11">
    <source>
        <dbReference type="Proteomes" id="UP000535937"/>
    </source>
</evidence>
<dbReference type="GO" id="GO:0004657">
    <property type="term" value="F:proline dehydrogenase activity"/>
    <property type="evidence" value="ECO:0007669"/>
    <property type="project" value="UniProtKB-UniRule"/>
</dbReference>
<accession>A0A7W4ZB14</accession>
<dbReference type="GO" id="GO:0003842">
    <property type="term" value="F:L-glutamate gamma-semialdehyde dehydrogenase activity"/>
    <property type="evidence" value="ECO:0007669"/>
    <property type="project" value="UniProtKB-UniRule"/>
</dbReference>
<feature type="active site" evidence="6">
    <location>
        <position position="813"/>
    </location>
</feature>
<dbReference type="InterPro" id="IPR025703">
    <property type="entry name" value="Bifunct_PutA"/>
</dbReference>
<feature type="domain" description="Proline dehydrogenase PutA" evidence="9">
    <location>
        <begin position="66"/>
        <end position="179"/>
    </location>
</feature>
<comment type="catalytic activity">
    <reaction evidence="4 5">
        <text>L-glutamate 5-semialdehyde + NAD(+) + H2O = L-glutamate + NADH + 2 H(+)</text>
        <dbReference type="Rhea" id="RHEA:30235"/>
        <dbReference type="ChEBI" id="CHEBI:15377"/>
        <dbReference type="ChEBI" id="CHEBI:15378"/>
        <dbReference type="ChEBI" id="CHEBI:29985"/>
        <dbReference type="ChEBI" id="CHEBI:57540"/>
        <dbReference type="ChEBI" id="CHEBI:57945"/>
        <dbReference type="ChEBI" id="CHEBI:58066"/>
        <dbReference type="EC" id="1.2.1.88"/>
    </reaction>
</comment>
<evidence type="ECO:0000259" key="7">
    <source>
        <dbReference type="Pfam" id="PF00171"/>
    </source>
</evidence>
<dbReference type="SUPFAM" id="SSF81935">
    <property type="entry name" value="N-terminal domain of bifunctional PutA protein"/>
    <property type="match status" value="1"/>
</dbReference>
<dbReference type="AlphaFoldDB" id="A0A7W4ZB14"/>
<comment type="similarity">
    <text evidence="5">In the C-terminal section; belongs to the aldehyde dehydrogenase family.</text>
</comment>
<dbReference type="InterPro" id="IPR024082">
    <property type="entry name" value="PRODH_PutA_dom_II"/>
</dbReference>
<feature type="active site" evidence="6">
    <location>
        <position position="847"/>
    </location>
</feature>
<evidence type="ECO:0000256" key="5">
    <source>
        <dbReference type="PIRNR" id="PIRNR000197"/>
    </source>
</evidence>
<name>A0A7W4ZB14_9GAMM</name>
<dbReference type="InterPro" id="IPR024089">
    <property type="entry name" value="PRODH_PutA_dom_I/II"/>
</dbReference>
<dbReference type="PROSITE" id="PS00070">
    <property type="entry name" value="ALDEHYDE_DEHYDR_CYS"/>
    <property type="match status" value="1"/>
</dbReference>
<comment type="pathway">
    <text evidence="1 5">Amino-acid degradation; L-proline degradation into L-glutamate; L-glutamate from L-proline: step 2/2.</text>
</comment>
<dbReference type="UniPathway" id="UPA00261">
    <property type="reaction ID" value="UER00373"/>
</dbReference>
<dbReference type="InterPro" id="IPR005933">
    <property type="entry name" value="PutA_C"/>
</dbReference>
<dbReference type="InterPro" id="IPR050485">
    <property type="entry name" value="Proline_metab_enzyme"/>
</dbReference>
<evidence type="ECO:0000256" key="4">
    <source>
        <dbReference type="ARBA" id="ARBA00048142"/>
    </source>
</evidence>
<protein>
    <recommendedName>
        <fullName evidence="5">Bifunctional protein PutA</fullName>
    </recommendedName>
    <domain>
        <recommendedName>
            <fullName evidence="5">Proline dehydrogenase</fullName>
            <ecNumber evidence="5">1.5.5.2</ecNumber>
        </recommendedName>
        <alternativeName>
            <fullName evidence="5">Proline oxidase</fullName>
        </alternativeName>
    </domain>
    <domain>
        <recommendedName>
            <fullName evidence="5">Delta-1-pyrroline-5-carboxylate dehydrogenase</fullName>
            <shortName evidence="5">P5C dehydrogenase</shortName>
            <ecNumber evidence="5">1.2.1.88</ecNumber>
        </recommendedName>
        <alternativeName>
            <fullName evidence="5">L-glutamate gamma-semialdehyde dehydrogenase</fullName>
        </alternativeName>
    </domain>
</protein>
<dbReference type="GO" id="GO:0003700">
    <property type="term" value="F:DNA-binding transcription factor activity"/>
    <property type="evidence" value="ECO:0007669"/>
    <property type="project" value="InterPro"/>
</dbReference>
<dbReference type="EC" id="1.2.1.88" evidence="5"/>
<dbReference type="FunFam" id="3.40.309.10:FF:000005">
    <property type="entry name" value="1-pyrroline-5-carboxylate dehydrogenase 1"/>
    <property type="match status" value="1"/>
</dbReference>
<feature type="domain" description="Aldehyde dehydrogenase" evidence="7">
    <location>
        <begin position="582"/>
        <end position="1039"/>
    </location>
</feature>
<dbReference type="InterPro" id="IPR016162">
    <property type="entry name" value="Ald_DH_N"/>
</dbReference>
<keyword evidence="11" id="KW-1185">Reference proteome</keyword>
<comment type="caution">
    <text evidence="10">The sequence shown here is derived from an EMBL/GenBank/DDBJ whole genome shotgun (WGS) entry which is preliminary data.</text>
</comment>
<dbReference type="SUPFAM" id="SSF53720">
    <property type="entry name" value="ALDH-like"/>
    <property type="match status" value="1"/>
</dbReference>
<dbReference type="Pfam" id="PF14850">
    <property type="entry name" value="Pro_dh-DNA_bdg"/>
    <property type="match status" value="1"/>
</dbReference>
<keyword evidence="5" id="KW-0642">Proline metabolism</keyword>
<comment type="similarity">
    <text evidence="5">In the N-terminal section; belongs to the proline dehydrogenase family.</text>
</comment>
<keyword evidence="5" id="KW-0805">Transcription regulation</keyword>
<dbReference type="SUPFAM" id="SSF51730">
    <property type="entry name" value="FAD-linked oxidoreductase"/>
    <property type="match status" value="1"/>
</dbReference>
<organism evidence="10 11">
    <name type="scientific">Microbulbifer rhizosphaerae</name>
    <dbReference type="NCBI Taxonomy" id="1562603"/>
    <lineage>
        <taxon>Bacteria</taxon>
        <taxon>Pseudomonadati</taxon>
        <taxon>Pseudomonadota</taxon>
        <taxon>Gammaproteobacteria</taxon>
        <taxon>Cellvibrionales</taxon>
        <taxon>Microbulbiferaceae</taxon>
        <taxon>Microbulbifer</taxon>
    </lineage>
</organism>
<sequence length="1058" mass="115971">MSTSFAGDLHSARQRARQYLHTDENQCVGELLAAPRPDDALRQKILDTARDLVRHSRQQRSKRGTLDAFLQQFGLSNKEGVALMCLAESLLRVPDADTADKLIAEKVHSGNWSSHRGQSDSLFVNASAWGLMLTGNIVELDPDISEKPSSFIKRLVSRMGEPMVRASMMQAMKIMGGQYVLGRTIEEALKRGPAENAPGTRFSFDMLGEGARTMVDAERYFNAYMAAIETIGKDNTQKGGDKRDVVEANGISIKLSALHPRYSVLQRERVMTELLPQVKRLCAAAAKYDMGLNIDAEEVERLDISLDIFEALARDPKLKDWQGLGFVLQAYQKRAPHVADWLIALGRDTGRKLMVRLVKGAYWDTEIKHAQQLGLPDYPVYTRKCHTDLSYQVCAGKLLDARDAIYPQFATHNAYTVGLILELAGDANGNSNNSYEFQRLHGMGHLLYAQIEAVHGKRVPIRVYAPVGAHKDLLPYLVRRLLENGANSSFVNRFMDEKTPVEELVQDTLEQSEACNPYRHPQIPLPEDIYMGAEVLPRKNSHGLELTDPTAVEPLLAAMEKLRGRQFSGGPIVDGTVRRAEEPVYNPATGELVGHTANTDKHLIDAAYRSATEAQRDWDRLGGNERAKILDRIAELYERHIHELTSLICLEAGRTLNDGISEVREAVDFCRYYANGARQHFGGPQELPGPTGESNELVLGGRGVFVAISPWNFPLAIFTGQVVAGLAAGNAVLAKPAEQTPLIAARAIELMHEAGVPAKVLHLITGTGAAVGKPLIEDPRLAGVAFTGSTETARLINQQLAAKEGPITPLIAETGGQNVMIVDSTALPEQVVDDVIQSAFLSAGQRCSALRILCVQDVIADNLLEMLRGACEELTLGDPALLETDIGPVIDEKALGMLEAHRERMQKEAKPLFAFDSAKLPKKGTFFGPQMVEIEDFSLLKREVFGPFLHVVRFKASELEDVIRRINATGYGLTFGLHSRIEGRAGAVFKRVNVGNCYVNRDMVGAVVGVNPFGGQGLSGTGPKAGGPHYLFRFANEKTKTINTVATGGNTQLFSLAQ</sequence>
<dbReference type="CDD" id="cd07125">
    <property type="entry name" value="ALDH_PutA-P5CDH"/>
    <property type="match status" value="1"/>
</dbReference>
<dbReference type="InterPro" id="IPR015590">
    <property type="entry name" value="Aldehyde_DH_dom"/>
</dbReference>
<evidence type="ECO:0000259" key="8">
    <source>
        <dbReference type="Pfam" id="PF01619"/>
    </source>
</evidence>
<keyword evidence="2 5" id="KW-0560">Oxidoreductase</keyword>
<dbReference type="InterPro" id="IPR016163">
    <property type="entry name" value="Ald_DH_C"/>
</dbReference>
<dbReference type="Pfam" id="PF00171">
    <property type="entry name" value="Aldedh"/>
    <property type="match status" value="1"/>
</dbReference>
<dbReference type="EC" id="1.5.5.2" evidence="5"/>
<dbReference type="InterPro" id="IPR016160">
    <property type="entry name" value="Ald_DH_CS_CYS"/>
</dbReference>
<feature type="domain" description="Proline dehydrogenase" evidence="8">
    <location>
        <begin position="189"/>
        <end position="493"/>
    </location>
</feature>
<evidence type="ECO:0000259" key="9">
    <source>
        <dbReference type="Pfam" id="PF14850"/>
    </source>
</evidence>
<evidence type="ECO:0000256" key="6">
    <source>
        <dbReference type="PIRSR" id="PIRSR000197-1"/>
    </source>
</evidence>
<evidence type="ECO:0000256" key="2">
    <source>
        <dbReference type="ARBA" id="ARBA00023002"/>
    </source>
</evidence>
<keyword evidence="5" id="KW-0238">DNA-binding</keyword>
<comment type="function">
    <text evidence="5">Oxidizes proline to glutamate for use as a carbon and nitrogen source.</text>
</comment>
<keyword evidence="5" id="KW-0804">Transcription</keyword>
<dbReference type="NCBIfam" id="NF008869">
    <property type="entry name" value="PRK11904.1"/>
    <property type="match status" value="1"/>
</dbReference>
<dbReference type="InterPro" id="IPR016161">
    <property type="entry name" value="Ald_DH/histidinol_DH"/>
</dbReference>
<keyword evidence="5" id="KW-0678">Repressor</keyword>
<proteinExistence type="inferred from homology"/>
<dbReference type="Gene3D" id="3.20.20.220">
    <property type="match status" value="1"/>
</dbReference>
<dbReference type="Gene3D" id="1.20.5.460">
    <property type="entry name" value="Single helix bin"/>
    <property type="match status" value="1"/>
</dbReference>
<dbReference type="PIRSF" id="PIRSF000197">
    <property type="entry name" value="Bifunct_PutA"/>
    <property type="match status" value="1"/>
</dbReference>
<dbReference type="InterPro" id="IPR002872">
    <property type="entry name" value="Proline_DH_dom"/>
</dbReference>
<gene>
    <name evidence="10" type="ORF">FHS09_004260</name>
</gene>
<dbReference type="Pfam" id="PF01619">
    <property type="entry name" value="Pro_dh"/>
    <property type="match status" value="1"/>
</dbReference>